<dbReference type="GO" id="GO:0050897">
    <property type="term" value="F:cobalt ion binding"/>
    <property type="evidence" value="ECO:0007669"/>
    <property type="project" value="TreeGrafter"/>
</dbReference>
<proteinExistence type="inferred from homology"/>
<gene>
    <name evidence="12 13" type="primary">corA</name>
    <name evidence="13" type="ORF">GM676_23840</name>
</gene>
<dbReference type="SUPFAM" id="SSF143865">
    <property type="entry name" value="CorA soluble domain-like"/>
    <property type="match status" value="1"/>
</dbReference>
<dbReference type="Gene3D" id="1.20.58.340">
    <property type="entry name" value="Magnesium transport protein CorA, transmembrane region"/>
    <property type="match status" value="2"/>
</dbReference>
<evidence type="ECO:0000256" key="1">
    <source>
        <dbReference type="ARBA" id="ARBA00004651"/>
    </source>
</evidence>
<dbReference type="InterPro" id="IPR004488">
    <property type="entry name" value="Mg/Co-transport_prot_CorA"/>
</dbReference>
<dbReference type="FunFam" id="1.20.58.340:FF:000004">
    <property type="entry name" value="Magnesium transport protein CorA"/>
    <property type="match status" value="1"/>
</dbReference>
<keyword evidence="6 12" id="KW-0460">Magnesium</keyword>
<comment type="caution">
    <text evidence="13">The sequence shown here is derived from an EMBL/GenBank/DDBJ whole genome shotgun (WGS) entry which is preliminary data.</text>
</comment>
<dbReference type="Gene3D" id="3.30.460.20">
    <property type="entry name" value="CorA soluble domain-like"/>
    <property type="match status" value="1"/>
</dbReference>
<comment type="function">
    <text evidence="11">Mediates influx of magnesium ions. Alternates between open and closed states. Activated by low cytoplasmic Mg(2+) levels. Inactive when cytoplasmic Mg(2+) levels are high.</text>
</comment>
<dbReference type="AlphaFoldDB" id="A0A6L6PN88"/>
<evidence type="ECO:0000256" key="12">
    <source>
        <dbReference type="RuleBase" id="RU362010"/>
    </source>
</evidence>
<evidence type="ECO:0000256" key="7">
    <source>
        <dbReference type="ARBA" id="ARBA00022989"/>
    </source>
</evidence>
<dbReference type="GO" id="GO:0015087">
    <property type="term" value="F:cobalt ion transmembrane transporter activity"/>
    <property type="evidence" value="ECO:0007669"/>
    <property type="project" value="UniProtKB-UniRule"/>
</dbReference>
<dbReference type="PANTHER" id="PTHR46494:SF1">
    <property type="entry name" value="CORA FAMILY METAL ION TRANSPORTER (EUROFUNG)"/>
    <property type="match status" value="1"/>
</dbReference>
<keyword evidence="5 12" id="KW-0812">Transmembrane</keyword>
<keyword evidence="14" id="KW-1185">Reference proteome</keyword>
<sequence length="322" mass="36562">MLINCVAYQDGKKLADIPVEDISEYVEKPETFVWVALRDAQPEELAEMQEEFGLHELAVEDASRGHQRPKIEEYGDSLFVVVKTIECRGGEVAVGEVDMFVGQNYVLSSRHGDNQQGFLGVRARAEKEPHMLRLGPAFVLYALMDAVVDRYFPVLDMLETELEKIEELIFTQGQQRDNIQRLYELKGKVTVVRHVVAPLMEAVGRLHGGRVPSMCQDTQEYFRDVHDHLHRISASLDGIRDTIATAIQVNLSMVAIEESEVNKRLAAWAAIFAIVTAFAGLWGMNFKYMPELDWKFGYPMAIAIMVGVCLYLHRRFKKAGWL</sequence>
<protein>
    <recommendedName>
        <fullName evidence="12">Magnesium transport protein CorA</fullName>
    </recommendedName>
</protein>
<comment type="catalytic activity">
    <reaction evidence="10">
        <text>Mg(2+)(in) = Mg(2+)(out)</text>
        <dbReference type="Rhea" id="RHEA:29827"/>
        <dbReference type="ChEBI" id="CHEBI:18420"/>
    </reaction>
</comment>
<dbReference type="Pfam" id="PF01544">
    <property type="entry name" value="CorA"/>
    <property type="match status" value="1"/>
</dbReference>
<dbReference type="PANTHER" id="PTHR46494">
    <property type="entry name" value="CORA FAMILY METAL ION TRANSPORTER (EUROFUNG)"/>
    <property type="match status" value="1"/>
</dbReference>
<evidence type="ECO:0000256" key="6">
    <source>
        <dbReference type="ARBA" id="ARBA00022842"/>
    </source>
</evidence>
<organism evidence="13 14">
    <name type="scientific">Duganella radicis</name>
    <dbReference type="NCBI Taxonomy" id="551988"/>
    <lineage>
        <taxon>Bacteria</taxon>
        <taxon>Pseudomonadati</taxon>
        <taxon>Pseudomonadota</taxon>
        <taxon>Betaproteobacteria</taxon>
        <taxon>Burkholderiales</taxon>
        <taxon>Oxalobacteraceae</taxon>
        <taxon>Telluria group</taxon>
        <taxon>Duganella</taxon>
    </lineage>
</organism>
<dbReference type="InterPro" id="IPR045863">
    <property type="entry name" value="CorA_TM1_TM2"/>
</dbReference>
<evidence type="ECO:0000313" key="14">
    <source>
        <dbReference type="Proteomes" id="UP000475582"/>
    </source>
</evidence>
<evidence type="ECO:0000256" key="8">
    <source>
        <dbReference type="ARBA" id="ARBA00023065"/>
    </source>
</evidence>
<evidence type="ECO:0000256" key="10">
    <source>
        <dbReference type="ARBA" id="ARBA00034269"/>
    </source>
</evidence>
<evidence type="ECO:0000256" key="4">
    <source>
        <dbReference type="ARBA" id="ARBA00022475"/>
    </source>
</evidence>
<accession>A0A6L6PN88</accession>
<comment type="similarity">
    <text evidence="2 12">Belongs to the CorA metal ion transporter (MIT) (TC 1.A.35) family.</text>
</comment>
<dbReference type="InterPro" id="IPR045861">
    <property type="entry name" value="CorA_cytoplasmic_dom"/>
</dbReference>
<keyword evidence="4 12" id="KW-1003">Cell membrane</keyword>
<dbReference type="NCBIfam" id="TIGR00383">
    <property type="entry name" value="corA"/>
    <property type="match status" value="1"/>
</dbReference>
<dbReference type="CDD" id="cd12830">
    <property type="entry name" value="MtCorA-like"/>
    <property type="match status" value="1"/>
</dbReference>
<keyword evidence="8 12" id="KW-0406">Ion transport</keyword>
<dbReference type="GO" id="GO:0015095">
    <property type="term" value="F:magnesium ion transmembrane transporter activity"/>
    <property type="evidence" value="ECO:0007669"/>
    <property type="project" value="UniProtKB-UniRule"/>
</dbReference>
<dbReference type="EMBL" id="WNKY01000037">
    <property type="protein sequence ID" value="MTV40596.1"/>
    <property type="molecule type" value="Genomic_DNA"/>
</dbReference>
<dbReference type="Proteomes" id="UP000475582">
    <property type="component" value="Unassembled WGS sequence"/>
</dbReference>
<keyword evidence="7 12" id="KW-1133">Transmembrane helix</keyword>
<evidence type="ECO:0000256" key="5">
    <source>
        <dbReference type="ARBA" id="ARBA00022692"/>
    </source>
</evidence>
<keyword evidence="3 12" id="KW-0813">Transport</keyword>
<name>A0A6L6PN88_9BURK</name>
<feature type="transmembrane region" description="Helical" evidence="12">
    <location>
        <begin position="296"/>
        <end position="313"/>
    </location>
</feature>
<dbReference type="GO" id="GO:0000287">
    <property type="term" value="F:magnesium ion binding"/>
    <property type="evidence" value="ECO:0007669"/>
    <property type="project" value="TreeGrafter"/>
</dbReference>
<dbReference type="GO" id="GO:0005886">
    <property type="term" value="C:plasma membrane"/>
    <property type="evidence" value="ECO:0007669"/>
    <property type="project" value="UniProtKB-SubCell"/>
</dbReference>
<evidence type="ECO:0000256" key="2">
    <source>
        <dbReference type="ARBA" id="ARBA00009765"/>
    </source>
</evidence>
<keyword evidence="9 12" id="KW-0472">Membrane</keyword>
<dbReference type="RefSeq" id="WP_155466615.1">
    <property type="nucleotide sequence ID" value="NZ_WNKY01000037.1"/>
</dbReference>
<feature type="transmembrane region" description="Helical" evidence="12">
    <location>
        <begin position="265"/>
        <end position="284"/>
    </location>
</feature>
<evidence type="ECO:0000256" key="11">
    <source>
        <dbReference type="ARBA" id="ARBA00045497"/>
    </source>
</evidence>
<reference evidence="13 14" key="1">
    <citation type="submission" date="2019-11" db="EMBL/GenBank/DDBJ databases">
        <title>Type strains purchased from KCTC, JCM and DSMZ.</title>
        <authorList>
            <person name="Lu H."/>
        </authorList>
    </citation>
    <scope>NUCLEOTIDE SEQUENCE [LARGE SCALE GENOMIC DNA]</scope>
    <source>
        <strain evidence="13 14">KCTC 22382</strain>
    </source>
</reference>
<dbReference type="SUPFAM" id="SSF144083">
    <property type="entry name" value="Magnesium transport protein CorA, transmembrane region"/>
    <property type="match status" value="1"/>
</dbReference>
<evidence type="ECO:0000256" key="9">
    <source>
        <dbReference type="ARBA" id="ARBA00023136"/>
    </source>
</evidence>
<dbReference type="InterPro" id="IPR002523">
    <property type="entry name" value="MgTranspt_CorA/ZnTranspt_ZntB"/>
</dbReference>
<comment type="subcellular location">
    <subcellularLocation>
        <location evidence="1">Cell membrane</location>
        <topology evidence="1">Multi-pass membrane protein</topology>
    </subcellularLocation>
    <subcellularLocation>
        <location evidence="12">Membrane</location>
        <topology evidence="12">Multi-pass membrane protein</topology>
    </subcellularLocation>
</comment>
<evidence type="ECO:0000256" key="3">
    <source>
        <dbReference type="ARBA" id="ARBA00022448"/>
    </source>
</evidence>
<dbReference type="OrthoDB" id="9803416at2"/>
<evidence type="ECO:0000313" key="13">
    <source>
        <dbReference type="EMBL" id="MTV40596.1"/>
    </source>
</evidence>